<protein>
    <submittedName>
        <fullName evidence="2">L-amino acid N-acyltransferase YncA</fullName>
    </submittedName>
</protein>
<sequence>MLTIRPATPADEDSLWQIMEPIIRAGETYDFPRDTTRADALATWLALGFQCFVAEDAQQRVLGTYVLHPNRSGGGSHVANCGYMTAADANGKGVARAMCAHSLDIARAQGFRAMQFNFVIASNHRAVKLWTGMGFETVGRLPRAFLHPVHGYVDALVMFQTL</sequence>
<dbReference type="InterPro" id="IPR000182">
    <property type="entry name" value="GNAT_dom"/>
</dbReference>
<evidence type="ECO:0000313" key="2">
    <source>
        <dbReference type="EMBL" id="MDR7150770.1"/>
    </source>
</evidence>
<keyword evidence="3" id="KW-1185">Reference proteome</keyword>
<feature type="domain" description="N-acetyltransferase" evidence="1">
    <location>
        <begin position="2"/>
        <end position="162"/>
    </location>
</feature>
<dbReference type="Gene3D" id="3.40.630.30">
    <property type="match status" value="1"/>
</dbReference>
<organism evidence="2 3">
    <name type="scientific">Hydrogenophaga palleronii</name>
    <dbReference type="NCBI Taxonomy" id="65655"/>
    <lineage>
        <taxon>Bacteria</taxon>
        <taxon>Pseudomonadati</taxon>
        <taxon>Pseudomonadota</taxon>
        <taxon>Betaproteobacteria</taxon>
        <taxon>Burkholderiales</taxon>
        <taxon>Comamonadaceae</taxon>
        <taxon>Hydrogenophaga</taxon>
    </lineage>
</organism>
<dbReference type="PANTHER" id="PTHR43138">
    <property type="entry name" value="ACETYLTRANSFERASE, GNAT FAMILY"/>
    <property type="match status" value="1"/>
</dbReference>
<gene>
    <name evidence="2" type="ORF">J2W49_002733</name>
</gene>
<dbReference type="RefSeq" id="WP_310316851.1">
    <property type="nucleotide sequence ID" value="NZ_JAVDWU010000005.1"/>
</dbReference>
<dbReference type="SUPFAM" id="SSF55729">
    <property type="entry name" value="Acyl-CoA N-acyltransferases (Nat)"/>
    <property type="match status" value="1"/>
</dbReference>
<reference evidence="2 3" key="1">
    <citation type="submission" date="2023-07" db="EMBL/GenBank/DDBJ databases">
        <title>Sorghum-associated microbial communities from plants grown in Nebraska, USA.</title>
        <authorList>
            <person name="Schachtman D."/>
        </authorList>
    </citation>
    <scope>NUCLEOTIDE SEQUENCE [LARGE SCALE GENOMIC DNA]</scope>
    <source>
        <strain evidence="2 3">4249</strain>
    </source>
</reference>
<dbReference type="Proteomes" id="UP001265700">
    <property type="component" value="Unassembled WGS sequence"/>
</dbReference>
<dbReference type="EMBL" id="JAVDWU010000005">
    <property type="protein sequence ID" value="MDR7150770.1"/>
    <property type="molecule type" value="Genomic_DNA"/>
</dbReference>
<proteinExistence type="predicted"/>
<accession>A0ABU1WN97</accession>
<dbReference type="InterPro" id="IPR052742">
    <property type="entry name" value="Mito_N-acetyltransferase"/>
</dbReference>
<dbReference type="InterPro" id="IPR016181">
    <property type="entry name" value="Acyl_CoA_acyltransferase"/>
</dbReference>
<name>A0ABU1WN97_9BURK</name>
<dbReference type="Pfam" id="PF00583">
    <property type="entry name" value="Acetyltransf_1"/>
    <property type="match status" value="1"/>
</dbReference>
<evidence type="ECO:0000313" key="3">
    <source>
        <dbReference type="Proteomes" id="UP001265700"/>
    </source>
</evidence>
<evidence type="ECO:0000259" key="1">
    <source>
        <dbReference type="PROSITE" id="PS51186"/>
    </source>
</evidence>
<dbReference type="PANTHER" id="PTHR43138:SF1">
    <property type="entry name" value="N-ACETYLTRANSFERASE ACA1"/>
    <property type="match status" value="1"/>
</dbReference>
<comment type="caution">
    <text evidence="2">The sequence shown here is derived from an EMBL/GenBank/DDBJ whole genome shotgun (WGS) entry which is preliminary data.</text>
</comment>
<dbReference type="PROSITE" id="PS51186">
    <property type="entry name" value="GNAT"/>
    <property type="match status" value="1"/>
</dbReference>
<dbReference type="CDD" id="cd04301">
    <property type="entry name" value="NAT_SF"/>
    <property type="match status" value="1"/>
</dbReference>